<comment type="subcellular location">
    <subcellularLocation>
        <location evidence="1">Cell membrane</location>
        <topology evidence="1">Multi-pass membrane protein</topology>
    </subcellularLocation>
</comment>
<sequence>MTEPARPGILDRLRARFGWLDHVMRAYRRFDDRNGGFFAAGLTYYTIFALFPLLMVGFAVFGVVLSRRPQLLSTIDHRIRSAVSGALGQQLVDLMNSAIDARASVGVIGLATAAWAGLGWISHLRAAVTEMWWEQRFDSPGFVRTKMSDLIAMLGTFVVILATIALTTLGHAGPMAAILRWLGIPEFSVFDEIFRGVSILVSLLVSWMLFTWMIARLPREKVGLVDSMRAGLMAAIGFELFKQVGSIYLQEVVRSPAGATFGPVLGLMVFSYITAYLVLFATAWAATASDDPRAKPVDPPPPVVIAPRVRLEEGLSARQTLTAMAVGAVGALTFSRLTRRIR</sequence>
<reference evidence="7 8" key="1">
    <citation type="submission" date="2017-02" db="EMBL/GenBank/DDBJ databases">
        <title>The new phylogeny of genus Mycobacterium.</title>
        <authorList>
            <person name="Tortoli E."/>
            <person name="Trovato A."/>
            <person name="Cirillo D.M."/>
        </authorList>
    </citation>
    <scope>NUCLEOTIDE SEQUENCE [LARGE SCALE GENOMIC DNA]</scope>
    <source>
        <strain evidence="7 8">IP1130001</strain>
    </source>
</reference>
<evidence type="ECO:0000256" key="4">
    <source>
        <dbReference type="ARBA" id="ARBA00022989"/>
    </source>
</evidence>
<keyword evidence="4 6" id="KW-1133">Transmembrane helix</keyword>
<evidence type="ECO:0000256" key="2">
    <source>
        <dbReference type="ARBA" id="ARBA00022475"/>
    </source>
</evidence>
<comment type="caution">
    <text evidence="7">The sequence shown here is derived from an EMBL/GenBank/DDBJ whole genome shotgun (WGS) entry which is preliminary data.</text>
</comment>
<keyword evidence="2" id="KW-1003">Cell membrane</keyword>
<dbReference type="NCBIfam" id="TIGR00766">
    <property type="entry name" value="inner membrane protein YhjD"/>
    <property type="match status" value="1"/>
</dbReference>
<feature type="transmembrane region" description="Helical" evidence="6">
    <location>
        <begin position="42"/>
        <end position="65"/>
    </location>
</feature>
<evidence type="ECO:0000256" key="3">
    <source>
        <dbReference type="ARBA" id="ARBA00022692"/>
    </source>
</evidence>
<evidence type="ECO:0000256" key="1">
    <source>
        <dbReference type="ARBA" id="ARBA00004651"/>
    </source>
</evidence>
<keyword evidence="5 6" id="KW-0472">Membrane</keyword>
<gene>
    <name evidence="7" type="ORF">BST29_18865</name>
</gene>
<keyword evidence="3 6" id="KW-0812">Transmembrane</keyword>
<dbReference type="InterPro" id="IPR017039">
    <property type="entry name" value="Virul_fac_BrkB"/>
</dbReference>
<evidence type="ECO:0000256" key="5">
    <source>
        <dbReference type="ARBA" id="ARBA00023136"/>
    </source>
</evidence>
<dbReference type="EMBL" id="MVHV01000021">
    <property type="protein sequence ID" value="ORA79644.1"/>
    <property type="molecule type" value="Genomic_DNA"/>
</dbReference>
<evidence type="ECO:0000256" key="6">
    <source>
        <dbReference type="SAM" id="Phobius"/>
    </source>
</evidence>
<dbReference type="InterPro" id="IPR005274">
    <property type="entry name" value="IM_pro_YhjD"/>
</dbReference>
<dbReference type="Proteomes" id="UP000243140">
    <property type="component" value="Unassembled WGS sequence"/>
</dbReference>
<evidence type="ECO:0000313" key="7">
    <source>
        <dbReference type="EMBL" id="ORA79644.1"/>
    </source>
</evidence>
<feature type="transmembrane region" description="Helical" evidence="6">
    <location>
        <begin position="264"/>
        <end position="286"/>
    </location>
</feature>
<dbReference type="PANTHER" id="PTHR30213:SF1">
    <property type="entry name" value="INNER MEMBRANE PROTEIN YHJD"/>
    <property type="match status" value="1"/>
</dbReference>
<protein>
    <submittedName>
        <fullName evidence="7">Inner membrane protein YhjD</fullName>
    </submittedName>
</protein>
<feature type="transmembrane region" description="Helical" evidence="6">
    <location>
        <begin position="150"/>
        <end position="173"/>
    </location>
</feature>
<feature type="transmembrane region" description="Helical" evidence="6">
    <location>
        <begin position="193"/>
        <end position="215"/>
    </location>
</feature>
<name>A0ABX3SNN0_MYCMA</name>
<dbReference type="Pfam" id="PF03631">
    <property type="entry name" value="Virul_fac_BrkB"/>
    <property type="match status" value="1"/>
</dbReference>
<proteinExistence type="predicted"/>
<dbReference type="PANTHER" id="PTHR30213">
    <property type="entry name" value="INNER MEMBRANE PROTEIN YHJD"/>
    <property type="match status" value="1"/>
</dbReference>
<accession>A0ABX3SNN0</accession>
<keyword evidence="8" id="KW-1185">Reference proteome</keyword>
<evidence type="ECO:0000313" key="8">
    <source>
        <dbReference type="Proteomes" id="UP000243140"/>
    </source>
</evidence>
<organism evidence="7 8">
    <name type="scientific">Mycobacterium malmoense</name>
    <dbReference type="NCBI Taxonomy" id="1780"/>
    <lineage>
        <taxon>Bacteria</taxon>
        <taxon>Bacillati</taxon>
        <taxon>Actinomycetota</taxon>
        <taxon>Actinomycetes</taxon>
        <taxon>Mycobacteriales</taxon>
        <taxon>Mycobacteriaceae</taxon>
        <taxon>Mycobacterium</taxon>
    </lineage>
</organism>